<keyword evidence="2" id="KW-0723">Serine/threonine-protein kinase</keyword>
<dbReference type="InterPro" id="IPR032171">
    <property type="entry name" value="COR-A"/>
</dbReference>
<dbReference type="PROSITE" id="PS51450">
    <property type="entry name" value="LRR"/>
    <property type="match status" value="4"/>
</dbReference>
<evidence type="ECO:0000256" key="7">
    <source>
        <dbReference type="ARBA" id="ARBA00022777"/>
    </source>
</evidence>
<dbReference type="SMART" id="SM00365">
    <property type="entry name" value="LRR_SD22"/>
    <property type="match status" value="4"/>
</dbReference>
<dbReference type="InterPro" id="IPR057263">
    <property type="entry name" value="COR-B"/>
</dbReference>
<evidence type="ECO:0000313" key="13">
    <source>
        <dbReference type="EMBL" id="PZO45083.1"/>
    </source>
</evidence>
<keyword evidence="6" id="KW-0547">Nucleotide-binding</keyword>
<keyword evidence="9" id="KW-0342">GTP-binding</keyword>
<dbReference type="Gene3D" id="3.40.50.300">
    <property type="entry name" value="P-loop containing nucleotide triphosphate hydrolases"/>
    <property type="match status" value="1"/>
</dbReference>
<evidence type="ECO:0000313" key="14">
    <source>
        <dbReference type="Proteomes" id="UP000249467"/>
    </source>
</evidence>
<dbReference type="Pfam" id="PF23598">
    <property type="entry name" value="LRR_14"/>
    <property type="match status" value="1"/>
</dbReference>
<dbReference type="SUPFAM" id="SSF52540">
    <property type="entry name" value="P-loop containing nucleoside triphosphate hydrolases"/>
    <property type="match status" value="1"/>
</dbReference>
<evidence type="ECO:0000256" key="8">
    <source>
        <dbReference type="ARBA" id="ARBA00022840"/>
    </source>
</evidence>
<dbReference type="PANTHER" id="PTHR48051:SF1">
    <property type="entry name" value="RAS SUPPRESSOR PROTEIN 1"/>
    <property type="match status" value="1"/>
</dbReference>
<dbReference type="Gene3D" id="1.10.10.2200">
    <property type="match status" value="1"/>
</dbReference>
<dbReference type="InterPro" id="IPR020859">
    <property type="entry name" value="ROC"/>
</dbReference>
<dbReference type="Gene3D" id="1.10.10.10">
    <property type="entry name" value="Winged helix-like DNA-binding domain superfamily/Winged helix DNA-binding domain"/>
    <property type="match status" value="1"/>
</dbReference>
<keyword evidence="3" id="KW-0433">Leucine-rich repeat</keyword>
<dbReference type="Pfam" id="PF16095">
    <property type="entry name" value="COR-A"/>
    <property type="match status" value="1"/>
</dbReference>
<dbReference type="SUPFAM" id="SSF52047">
    <property type="entry name" value="RNI-like"/>
    <property type="match status" value="1"/>
</dbReference>
<evidence type="ECO:0000259" key="12">
    <source>
        <dbReference type="PROSITE" id="PS51424"/>
    </source>
</evidence>
<dbReference type="GO" id="GO:0005737">
    <property type="term" value="C:cytoplasm"/>
    <property type="evidence" value="ECO:0007669"/>
    <property type="project" value="TreeGrafter"/>
</dbReference>
<reference evidence="13 14" key="2">
    <citation type="submission" date="2018-06" db="EMBL/GenBank/DDBJ databases">
        <title>Metagenomic assembly of (sub)arctic Cyanobacteria and their associated microbiome from non-axenic cultures.</title>
        <authorList>
            <person name="Baurain D."/>
        </authorList>
    </citation>
    <scope>NUCLEOTIDE SEQUENCE [LARGE SCALE GENOMIC DNA]</scope>
    <source>
        <strain evidence="13">ULC066bin1</strain>
    </source>
</reference>
<comment type="catalytic activity">
    <reaction evidence="10">
        <text>L-threonyl-[protein] + ATP = O-phospho-L-threonyl-[protein] + ADP + H(+)</text>
        <dbReference type="Rhea" id="RHEA:46608"/>
        <dbReference type="Rhea" id="RHEA-COMP:11060"/>
        <dbReference type="Rhea" id="RHEA-COMP:11605"/>
        <dbReference type="ChEBI" id="CHEBI:15378"/>
        <dbReference type="ChEBI" id="CHEBI:30013"/>
        <dbReference type="ChEBI" id="CHEBI:30616"/>
        <dbReference type="ChEBI" id="CHEBI:61977"/>
        <dbReference type="ChEBI" id="CHEBI:456216"/>
        <dbReference type="EC" id="2.7.11.1"/>
    </reaction>
</comment>
<dbReference type="GO" id="GO:0005524">
    <property type="term" value="F:ATP binding"/>
    <property type="evidence" value="ECO:0007669"/>
    <property type="project" value="UniProtKB-KW"/>
</dbReference>
<dbReference type="Pfam" id="PF25497">
    <property type="entry name" value="COR-B"/>
    <property type="match status" value="1"/>
</dbReference>
<feature type="domain" description="Roc" evidence="12">
    <location>
        <begin position="257"/>
        <end position="436"/>
    </location>
</feature>
<comment type="caution">
    <text evidence="13">The sequence shown here is derived from an EMBL/GenBank/DDBJ whole genome shotgun (WGS) entry which is preliminary data.</text>
</comment>
<dbReference type="InterPro" id="IPR050216">
    <property type="entry name" value="LRR_domain-containing"/>
</dbReference>
<dbReference type="InterPro" id="IPR027417">
    <property type="entry name" value="P-loop_NTPase"/>
</dbReference>
<dbReference type="GO" id="GO:0004674">
    <property type="term" value="F:protein serine/threonine kinase activity"/>
    <property type="evidence" value="ECO:0007669"/>
    <property type="project" value="UniProtKB-KW"/>
</dbReference>
<reference evidence="13 14" key="1">
    <citation type="submission" date="2018-04" db="EMBL/GenBank/DDBJ databases">
        <authorList>
            <person name="Go L.Y."/>
            <person name="Mitchell J.A."/>
        </authorList>
    </citation>
    <scope>NUCLEOTIDE SEQUENCE [LARGE SCALE GENOMIC DNA]</scope>
    <source>
        <strain evidence="13">ULC066bin1</strain>
    </source>
</reference>
<accession>A0A2W4WIV9</accession>
<dbReference type="PANTHER" id="PTHR48051">
    <property type="match status" value="1"/>
</dbReference>
<comment type="catalytic activity">
    <reaction evidence="11">
        <text>L-seryl-[protein] + ATP = O-phospho-L-seryl-[protein] + ADP + H(+)</text>
        <dbReference type="Rhea" id="RHEA:17989"/>
        <dbReference type="Rhea" id="RHEA-COMP:9863"/>
        <dbReference type="Rhea" id="RHEA-COMP:11604"/>
        <dbReference type="ChEBI" id="CHEBI:15378"/>
        <dbReference type="ChEBI" id="CHEBI:29999"/>
        <dbReference type="ChEBI" id="CHEBI:30616"/>
        <dbReference type="ChEBI" id="CHEBI:83421"/>
        <dbReference type="ChEBI" id="CHEBI:456216"/>
        <dbReference type="EC" id="2.7.11.1"/>
    </reaction>
</comment>
<evidence type="ECO:0000256" key="3">
    <source>
        <dbReference type="ARBA" id="ARBA00022614"/>
    </source>
</evidence>
<evidence type="ECO:0000256" key="9">
    <source>
        <dbReference type="ARBA" id="ARBA00023134"/>
    </source>
</evidence>
<name>A0A2W4WIV9_9CYAN</name>
<dbReference type="AlphaFoldDB" id="A0A2W4WIV9"/>
<dbReference type="Proteomes" id="UP000249467">
    <property type="component" value="Unassembled WGS sequence"/>
</dbReference>
<sequence>MARDKGFLEAERRIEEAWQAGATELDLRGLELTEVPEAIASLNQLQSLNLSNNQLTELPEAIASLNQLKTLNLSDNQLTELPEAIASLAQLKTLDLSSNQLRELPEVIASLNQLKTLHLFFNQLTSLPESIKNLSKLEAITISENRFISFPNVIAKLRNLKEFYAIGNEIDEIPSEISNLENLSRIYLGGSSISSYCFWGGDKKNGNKLSSLPSSFTKLKNLVVLELDSNPLNPDLAAAYEQGIHSIMQYLRAKAEGEVTLNEAKLILVGEGEVGKSCLLGALRSDPWVDGRPTTHGIEIKSVIVNAPDGTTEITLNGWDFGGQRVYRPTHQLFFSAPAVYLVVWKPREGPQQGFVKEWITLIKHREPDAKVLVVATHGGPGQRQPDIDRQELIDLFGSDTVIGFFHVDSKPNAENQYCHGIAELREAISNIAAVLPGMGRTVPTKWQHIREILDASGKTHLPYSEVIAICEEQGLEGFAAELFIRVSHTLGYLIHYHYDTTLKDFVILKPDWLAKAISFILDDETTRRRNGLVEFTHLSQLWSHPPFEGETGYPKELHLVFLRLMERFDLSYKVVLDPSQPSTTSLIAQLVLDNRPDRLPNWEDQPETGDRQQVQICRIVDERGQLANAEGLFYQLIVRLHKYSLGRDNYEKSVHWQRGLMLENGYNGRALLEHIGTDVKITVRAAYPERFLSYLTEEIKWLIENPNNPFGWKGLRCNVMVSCIEPCGMNEIGYGLFEVQKLIESKKKNRNEYPCSVSGCDEWQNIDKLLYNAPIGQTPVQEVLSEKLTDVQATLQIIRKELLVKDRRDQIRYQDLSEKQRATMSQVDQQFGELIQMLTDEAKDGPRLFSFMPVDKTFFERPKWISAKFQITLWCEHSRQPLPVLNPAGSKQGIYELDLPREWFVKAAPLLKTMSITLGLILPVASSATKFMLDDTTYKGIEEQLDLGQKSLESVVKTSDLATTWQSKADKTKLEHGEAIRAEGAMLRSLHALLKEKDPSFGGLIQVQNKRREFLWVHPQFVNEY</sequence>
<dbReference type="SMART" id="SM00369">
    <property type="entry name" value="LRR_TYP"/>
    <property type="match status" value="5"/>
</dbReference>
<dbReference type="InterPro" id="IPR036388">
    <property type="entry name" value="WH-like_DNA-bd_sf"/>
</dbReference>
<evidence type="ECO:0000256" key="1">
    <source>
        <dbReference type="ARBA" id="ARBA00012513"/>
    </source>
</evidence>
<dbReference type="PROSITE" id="PS51424">
    <property type="entry name" value="ROC"/>
    <property type="match status" value="1"/>
</dbReference>
<evidence type="ECO:0000256" key="4">
    <source>
        <dbReference type="ARBA" id="ARBA00022679"/>
    </source>
</evidence>
<protein>
    <recommendedName>
        <fullName evidence="1">non-specific serine/threonine protein kinase</fullName>
        <ecNumber evidence="1">2.7.11.1</ecNumber>
    </recommendedName>
</protein>
<gene>
    <name evidence="13" type="ORF">DCF19_00905</name>
</gene>
<dbReference type="EMBL" id="QBML01000001">
    <property type="protein sequence ID" value="PZO45083.1"/>
    <property type="molecule type" value="Genomic_DNA"/>
</dbReference>
<evidence type="ECO:0000256" key="11">
    <source>
        <dbReference type="ARBA" id="ARBA00048679"/>
    </source>
</evidence>
<dbReference type="InterPro" id="IPR001611">
    <property type="entry name" value="Leu-rich_rpt"/>
</dbReference>
<keyword evidence="5" id="KW-0677">Repeat</keyword>
<evidence type="ECO:0000256" key="5">
    <source>
        <dbReference type="ARBA" id="ARBA00022737"/>
    </source>
</evidence>
<dbReference type="Gene3D" id="3.80.10.10">
    <property type="entry name" value="Ribonuclease Inhibitor"/>
    <property type="match status" value="1"/>
</dbReference>
<organism evidence="13 14">
    <name type="scientific">Pseudanabaena frigida</name>
    <dbReference type="NCBI Taxonomy" id="945775"/>
    <lineage>
        <taxon>Bacteria</taxon>
        <taxon>Bacillati</taxon>
        <taxon>Cyanobacteriota</taxon>
        <taxon>Cyanophyceae</taxon>
        <taxon>Pseudanabaenales</taxon>
        <taxon>Pseudanabaenaceae</taxon>
        <taxon>Pseudanabaena</taxon>
    </lineage>
</organism>
<dbReference type="InterPro" id="IPR003591">
    <property type="entry name" value="Leu-rich_rpt_typical-subtyp"/>
</dbReference>
<dbReference type="Pfam" id="PF08477">
    <property type="entry name" value="Roc"/>
    <property type="match status" value="1"/>
</dbReference>
<proteinExistence type="predicted"/>
<dbReference type="EC" id="2.7.11.1" evidence="1"/>
<dbReference type="PRINTS" id="PR00019">
    <property type="entry name" value="LEURICHRPT"/>
</dbReference>
<keyword evidence="7" id="KW-0418">Kinase</keyword>
<evidence type="ECO:0000256" key="10">
    <source>
        <dbReference type="ARBA" id="ARBA00047899"/>
    </source>
</evidence>
<dbReference type="InterPro" id="IPR055414">
    <property type="entry name" value="LRR_R13L4/SHOC2-like"/>
</dbReference>
<evidence type="ECO:0000256" key="6">
    <source>
        <dbReference type="ARBA" id="ARBA00022741"/>
    </source>
</evidence>
<evidence type="ECO:0000256" key="2">
    <source>
        <dbReference type="ARBA" id="ARBA00022527"/>
    </source>
</evidence>
<dbReference type="SMART" id="SM00364">
    <property type="entry name" value="LRR_BAC"/>
    <property type="match status" value="6"/>
</dbReference>
<dbReference type="InterPro" id="IPR032675">
    <property type="entry name" value="LRR_dom_sf"/>
</dbReference>
<keyword evidence="8" id="KW-0067">ATP-binding</keyword>
<keyword evidence="4" id="KW-0808">Transferase</keyword>